<evidence type="ECO:0000256" key="6">
    <source>
        <dbReference type="SAM" id="Phobius"/>
    </source>
</evidence>
<organism evidence="7 8">
    <name type="scientific">Pseudomonas mandelii JR-1</name>
    <dbReference type="NCBI Taxonomy" id="1147786"/>
    <lineage>
        <taxon>Bacteria</taxon>
        <taxon>Pseudomonadati</taxon>
        <taxon>Pseudomonadota</taxon>
        <taxon>Gammaproteobacteria</taxon>
        <taxon>Pseudomonadales</taxon>
        <taxon>Pseudomonadaceae</taxon>
        <taxon>Pseudomonas</taxon>
    </lineage>
</organism>
<feature type="transmembrane region" description="Helical" evidence="6">
    <location>
        <begin position="34"/>
        <end position="63"/>
    </location>
</feature>
<gene>
    <name evidence="7" type="ORF">OU5_0707</name>
</gene>
<dbReference type="GO" id="GO:0005886">
    <property type="term" value="C:plasma membrane"/>
    <property type="evidence" value="ECO:0007669"/>
    <property type="project" value="UniProtKB-SubCell"/>
</dbReference>
<dbReference type="Pfam" id="PF01810">
    <property type="entry name" value="LysE"/>
    <property type="match status" value="1"/>
</dbReference>
<dbReference type="PANTHER" id="PTHR30086:SF20">
    <property type="entry name" value="ARGININE EXPORTER PROTEIN ARGO-RELATED"/>
    <property type="match status" value="1"/>
</dbReference>
<dbReference type="PANTHER" id="PTHR30086">
    <property type="entry name" value="ARGININE EXPORTER PROTEIN ARGO"/>
    <property type="match status" value="1"/>
</dbReference>
<dbReference type="InterPro" id="IPR001123">
    <property type="entry name" value="LeuE-type"/>
</dbReference>
<evidence type="ECO:0000313" key="8">
    <source>
        <dbReference type="Proteomes" id="UP000026913"/>
    </source>
</evidence>
<evidence type="ECO:0000256" key="4">
    <source>
        <dbReference type="ARBA" id="ARBA00022989"/>
    </source>
</evidence>
<evidence type="ECO:0000256" key="5">
    <source>
        <dbReference type="ARBA" id="ARBA00023136"/>
    </source>
</evidence>
<dbReference type="EMBL" id="CP005960">
    <property type="protein sequence ID" value="AHZ67786.1"/>
    <property type="molecule type" value="Genomic_DNA"/>
</dbReference>
<evidence type="ECO:0000256" key="3">
    <source>
        <dbReference type="ARBA" id="ARBA00022692"/>
    </source>
</evidence>
<protein>
    <submittedName>
        <fullName evidence="7">Lysine exporter protein LysE/YggA</fullName>
    </submittedName>
</protein>
<keyword evidence="2" id="KW-1003">Cell membrane</keyword>
<dbReference type="AlphaFoldDB" id="A0A024E5A6"/>
<dbReference type="HOGENOM" id="CLU_079569_2_1_6"/>
<dbReference type="KEGG" id="pman:OU5_0707"/>
<name>A0A024E5A6_9PSED</name>
<dbReference type="Proteomes" id="UP000026913">
    <property type="component" value="Chromosome"/>
</dbReference>
<comment type="subcellular location">
    <subcellularLocation>
        <location evidence="1">Cell membrane</location>
        <topology evidence="1">Multi-pass membrane protein</topology>
    </subcellularLocation>
</comment>
<dbReference type="PIRSF" id="PIRSF006324">
    <property type="entry name" value="LeuE"/>
    <property type="match status" value="1"/>
</dbReference>
<proteinExistence type="predicted"/>
<feature type="transmembrane region" description="Helical" evidence="6">
    <location>
        <begin position="70"/>
        <end position="88"/>
    </location>
</feature>
<dbReference type="RefSeq" id="WP_010459735.1">
    <property type="nucleotide sequence ID" value="NZ_CP005960.1"/>
</dbReference>
<dbReference type="OrthoDB" id="9804822at2"/>
<feature type="transmembrane region" description="Helical" evidence="6">
    <location>
        <begin position="147"/>
        <end position="172"/>
    </location>
</feature>
<keyword evidence="5 6" id="KW-0472">Membrane</keyword>
<reference evidence="7 8" key="1">
    <citation type="journal article" date="2012" name="J. Bacteriol.">
        <title>Genome sequence of cold-adapted Pseudomonas mandelii strain JR-1.</title>
        <authorList>
            <person name="Jang S.H."/>
            <person name="Kim J."/>
            <person name="Kim J."/>
            <person name="Hong S."/>
            <person name="Lee C."/>
        </authorList>
    </citation>
    <scope>NUCLEOTIDE SEQUENCE [LARGE SCALE GENOMIC DNA]</scope>
    <source>
        <strain evidence="7 8">JR-1</strain>
    </source>
</reference>
<keyword evidence="3 6" id="KW-0812">Transmembrane</keyword>
<evidence type="ECO:0000256" key="2">
    <source>
        <dbReference type="ARBA" id="ARBA00022475"/>
    </source>
</evidence>
<evidence type="ECO:0000313" key="7">
    <source>
        <dbReference type="EMBL" id="AHZ67786.1"/>
    </source>
</evidence>
<evidence type="ECO:0000256" key="1">
    <source>
        <dbReference type="ARBA" id="ARBA00004651"/>
    </source>
</evidence>
<feature type="transmembrane region" description="Helical" evidence="6">
    <location>
        <begin position="184"/>
        <end position="203"/>
    </location>
</feature>
<sequence>MDLATLTLFIPACFALNMAPGPNNLLSVSNSTRYGYRISCVAGIGRLLAFAGMIALASAGLAVVLQTSELLFYGIKIVGAAYLFYLAWQLWRADPGVEKAATGASVGVLALARQEFLVAAGNPKAILIFTAFLPQFVDPTRAVTPQFALLGALFLMLEWIAISAYAYMGLHMRRWFAEPRGKRLFNRCCAGLLSAAASVLLMARRA</sequence>
<dbReference type="GO" id="GO:0015171">
    <property type="term" value="F:amino acid transmembrane transporter activity"/>
    <property type="evidence" value="ECO:0007669"/>
    <property type="project" value="TreeGrafter"/>
</dbReference>
<accession>A0A024E5A6</accession>
<keyword evidence="4 6" id="KW-1133">Transmembrane helix</keyword>